<gene>
    <name evidence="9" type="ORF">ACFFJP_20895</name>
</gene>
<accession>A0ABV6BIQ4</accession>
<dbReference type="PANTHER" id="PTHR23514:SF3">
    <property type="entry name" value="BYPASS OF STOP CODON PROTEIN 6"/>
    <property type="match status" value="1"/>
</dbReference>
<feature type="transmembrane region" description="Helical" evidence="7">
    <location>
        <begin position="160"/>
        <end position="180"/>
    </location>
</feature>
<dbReference type="RefSeq" id="WP_377248935.1">
    <property type="nucleotide sequence ID" value="NZ_JBHLXP010000011.1"/>
</dbReference>
<feature type="transmembrane region" description="Helical" evidence="7">
    <location>
        <begin position="246"/>
        <end position="267"/>
    </location>
</feature>
<protein>
    <submittedName>
        <fullName evidence="9">Sugar MFS transporter</fullName>
    </submittedName>
</protein>
<feature type="transmembrane region" description="Helical" evidence="7">
    <location>
        <begin position="7"/>
        <end position="27"/>
    </location>
</feature>
<dbReference type="Pfam" id="PF07690">
    <property type="entry name" value="MFS_1"/>
    <property type="match status" value="1"/>
</dbReference>
<evidence type="ECO:0000313" key="10">
    <source>
        <dbReference type="Proteomes" id="UP001589813"/>
    </source>
</evidence>
<comment type="similarity">
    <text evidence="2">Belongs to the major facilitator superfamily.</text>
</comment>
<evidence type="ECO:0000256" key="4">
    <source>
        <dbReference type="ARBA" id="ARBA00022692"/>
    </source>
</evidence>
<feature type="transmembrane region" description="Helical" evidence="7">
    <location>
        <begin position="131"/>
        <end position="154"/>
    </location>
</feature>
<keyword evidence="5 7" id="KW-1133">Transmembrane helix</keyword>
<feature type="transmembrane region" description="Helical" evidence="7">
    <location>
        <begin position="96"/>
        <end position="119"/>
    </location>
</feature>
<dbReference type="PANTHER" id="PTHR23514">
    <property type="entry name" value="BYPASS OF STOP CODON PROTEIN 6"/>
    <property type="match status" value="1"/>
</dbReference>
<keyword evidence="10" id="KW-1185">Reference proteome</keyword>
<feature type="transmembrane region" description="Helical" evidence="7">
    <location>
        <begin position="274"/>
        <end position="292"/>
    </location>
</feature>
<keyword evidence="4 7" id="KW-0812">Transmembrane</keyword>
<dbReference type="SUPFAM" id="SSF103473">
    <property type="entry name" value="MFS general substrate transporter"/>
    <property type="match status" value="1"/>
</dbReference>
<evidence type="ECO:0000256" key="5">
    <source>
        <dbReference type="ARBA" id="ARBA00022989"/>
    </source>
</evidence>
<dbReference type="InterPro" id="IPR020846">
    <property type="entry name" value="MFS_dom"/>
</dbReference>
<organism evidence="9 10">
    <name type="scientific">Rheinheimera tilapiae</name>
    <dbReference type="NCBI Taxonomy" id="875043"/>
    <lineage>
        <taxon>Bacteria</taxon>
        <taxon>Pseudomonadati</taxon>
        <taxon>Pseudomonadota</taxon>
        <taxon>Gammaproteobacteria</taxon>
        <taxon>Chromatiales</taxon>
        <taxon>Chromatiaceae</taxon>
        <taxon>Rheinheimera</taxon>
    </lineage>
</organism>
<evidence type="ECO:0000256" key="3">
    <source>
        <dbReference type="ARBA" id="ARBA00022448"/>
    </source>
</evidence>
<evidence type="ECO:0000313" key="9">
    <source>
        <dbReference type="EMBL" id="MFC0050748.1"/>
    </source>
</evidence>
<feature type="transmembrane region" description="Helical" evidence="7">
    <location>
        <begin position="330"/>
        <end position="353"/>
    </location>
</feature>
<feature type="transmembrane region" description="Helical" evidence="7">
    <location>
        <begin position="359"/>
        <end position="380"/>
    </location>
</feature>
<evidence type="ECO:0000256" key="6">
    <source>
        <dbReference type="ARBA" id="ARBA00023136"/>
    </source>
</evidence>
<comment type="caution">
    <text evidence="9">The sequence shown here is derived from an EMBL/GenBank/DDBJ whole genome shotgun (WGS) entry which is preliminary data.</text>
</comment>
<feature type="transmembrane region" description="Helical" evidence="7">
    <location>
        <begin position="72"/>
        <end position="90"/>
    </location>
</feature>
<evidence type="ECO:0000256" key="7">
    <source>
        <dbReference type="SAM" id="Phobius"/>
    </source>
</evidence>
<dbReference type="InterPro" id="IPR011701">
    <property type="entry name" value="MFS"/>
</dbReference>
<keyword evidence="6 7" id="KW-0472">Membrane</keyword>
<evidence type="ECO:0000256" key="1">
    <source>
        <dbReference type="ARBA" id="ARBA00004127"/>
    </source>
</evidence>
<dbReference type="Proteomes" id="UP001589813">
    <property type="component" value="Unassembled WGS sequence"/>
</dbReference>
<keyword evidence="3" id="KW-0813">Transport</keyword>
<feature type="transmembrane region" description="Helical" evidence="7">
    <location>
        <begin position="42"/>
        <end position="60"/>
    </location>
</feature>
<dbReference type="InterPro" id="IPR051788">
    <property type="entry name" value="MFS_Transporter"/>
</dbReference>
<dbReference type="Gene3D" id="1.20.1250.20">
    <property type="entry name" value="MFS general substrate transporter like domains"/>
    <property type="match status" value="2"/>
</dbReference>
<dbReference type="EMBL" id="JBHLXP010000011">
    <property type="protein sequence ID" value="MFC0050748.1"/>
    <property type="molecule type" value="Genomic_DNA"/>
</dbReference>
<dbReference type="InterPro" id="IPR036259">
    <property type="entry name" value="MFS_trans_sf"/>
</dbReference>
<feature type="transmembrane region" description="Helical" evidence="7">
    <location>
        <begin position="298"/>
        <end position="318"/>
    </location>
</feature>
<sequence>MSRFHPTAMIFGGFFLLGILIILWGILLPDLSRELKLDPAQSGWFFMTMALGTISGAFIGGKYVQKFEFLRLFAVLALLETVILFSISMLQQRWQLFAGIFLFGLIASVMFTIGHTLIARLHANKRAKMMGLMDFMFSLGTLAAPFLVVVLYWWQEDWRWPVRLMALSLVGLAGYAFWLSRQQLELAGHSDTVRRSLSYRVVLKKPVFWALAFAMFGYGAVEWGNGNWFVSYASAALPFDTEQARLIFAFFTAGMVISRLGFAWFIPLLGSKKLLRVLVLLMVSGALLVKTMDSATALALGNLLLGLGLGGVYPLLLSTAMDLDADNGPVLSGLSNIAGSLGCQLAGLGTGLWAQQAGIGQAFWMLPLLAVWLLASVWWFSRLAMPAVQPSNSTKIVH</sequence>
<name>A0ABV6BIQ4_9GAMM</name>
<proteinExistence type="inferred from homology"/>
<evidence type="ECO:0000256" key="2">
    <source>
        <dbReference type="ARBA" id="ARBA00008335"/>
    </source>
</evidence>
<feature type="transmembrane region" description="Helical" evidence="7">
    <location>
        <begin position="201"/>
        <end position="221"/>
    </location>
</feature>
<feature type="domain" description="Major facilitator superfamily (MFS) profile" evidence="8">
    <location>
        <begin position="6"/>
        <end position="385"/>
    </location>
</feature>
<evidence type="ECO:0000259" key="8">
    <source>
        <dbReference type="PROSITE" id="PS50850"/>
    </source>
</evidence>
<dbReference type="PROSITE" id="PS50850">
    <property type="entry name" value="MFS"/>
    <property type="match status" value="1"/>
</dbReference>
<comment type="subcellular location">
    <subcellularLocation>
        <location evidence="1">Endomembrane system</location>
        <topology evidence="1">Multi-pass membrane protein</topology>
    </subcellularLocation>
</comment>
<reference evidence="9 10" key="1">
    <citation type="submission" date="2024-09" db="EMBL/GenBank/DDBJ databases">
        <authorList>
            <person name="Sun Q."/>
            <person name="Mori K."/>
        </authorList>
    </citation>
    <scope>NUCLEOTIDE SEQUENCE [LARGE SCALE GENOMIC DNA]</scope>
    <source>
        <strain evidence="9 10">KCTC 23315</strain>
    </source>
</reference>